<evidence type="ECO:0000313" key="3">
    <source>
        <dbReference type="Proteomes" id="UP001628193"/>
    </source>
</evidence>
<feature type="region of interest" description="Disordered" evidence="1">
    <location>
        <begin position="1"/>
        <end position="20"/>
    </location>
</feature>
<accession>A0ABQ0C7F6</accession>
<evidence type="ECO:0000313" key="2">
    <source>
        <dbReference type="EMBL" id="GAB0056817.1"/>
    </source>
</evidence>
<dbReference type="Proteomes" id="UP001628193">
    <property type="component" value="Unassembled WGS sequence"/>
</dbReference>
<feature type="compositionally biased region" description="Polar residues" evidence="1">
    <location>
        <begin position="57"/>
        <end position="69"/>
    </location>
</feature>
<organism evidence="2 3">
    <name type="scientific">Candidatus Magnetaquiglobus chichijimensis</name>
    <dbReference type="NCBI Taxonomy" id="3141448"/>
    <lineage>
        <taxon>Bacteria</taxon>
        <taxon>Pseudomonadati</taxon>
        <taxon>Pseudomonadota</taxon>
        <taxon>Magnetococcia</taxon>
        <taxon>Magnetococcales</taxon>
        <taxon>Candidatus Magnetaquicoccaceae</taxon>
        <taxon>Candidatus Magnetaquiglobus</taxon>
    </lineage>
</organism>
<proteinExistence type="predicted"/>
<name>A0ABQ0C7F6_9PROT</name>
<dbReference type="EMBL" id="BAAFGK010000004">
    <property type="protein sequence ID" value="GAB0056817.1"/>
    <property type="molecule type" value="Genomic_DNA"/>
</dbReference>
<evidence type="ECO:0000256" key="1">
    <source>
        <dbReference type="SAM" id="MobiDB-lite"/>
    </source>
</evidence>
<keyword evidence="3" id="KW-1185">Reference proteome</keyword>
<comment type="caution">
    <text evidence="2">The sequence shown here is derived from an EMBL/GenBank/DDBJ whole genome shotgun (WGS) entry which is preliminary data.</text>
</comment>
<sequence length="80" mass="8341">MIAGIRGPQGPRRKFEGGASCNLGKTCHLRLALKQTAPNVGGLKGSLKKNRAHATALSGNTTSTQNPPNASERPNAIRPP</sequence>
<reference evidence="2 3" key="2">
    <citation type="submission" date="2024-09" db="EMBL/GenBank/DDBJ databases">
        <title>Draft genome sequence of Candidatus Magnetaquicoccaceae bacterium FCR-1.</title>
        <authorList>
            <person name="Shimoshige H."/>
            <person name="Shimamura S."/>
            <person name="Taoka A."/>
            <person name="Kobayashi H."/>
            <person name="Maekawa T."/>
        </authorList>
    </citation>
    <scope>NUCLEOTIDE SEQUENCE [LARGE SCALE GENOMIC DNA]</scope>
    <source>
        <strain evidence="2 3">FCR-1</strain>
    </source>
</reference>
<reference evidence="2 3" key="1">
    <citation type="submission" date="2024-05" db="EMBL/GenBank/DDBJ databases">
        <authorList>
            <consortium name="Candidatus Magnetaquicoccaceae bacterium FCR-1 genome sequencing consortium"/>
            <person name="Shimoshige H."/>
            <person name="Shimamura S."/>
            <person name="Taoka A."/>
            <person name="Kobayashi H."/>
            <person name="Maekawa T."/>
        </authorList>
    </citation>
    <scope>NUCLEOTIDE SEQUENCE [LARGE SCALE GENOMIC DNA]</scope>
    <source>
        <strain evidence="2 3">FCR-1</strain>
    </source>
</reference>
<feature type="region of interest" description="Disordered" evidence="1">
    <location>
        <begin position="39"/>
        <end position="80"/>
    </location>
</feature>
<protein>
    <submittedName>
        <fullName evidence="2">Uncharacterized protein</fullName>
    </submittedName>
</protein>
<gene>
    <name evidence="2" type="ORF">SIID45300_01129</name>
</gene>